<feature type="domain" description="MPN" evidence="2">
    <location>
        <begin position="93"/>
        <end position="232"/>
    </location>
</feature>
<evidence type="ECO:0000313" key="4">
    <source>
        <dbReference type="Proteomes" id="UP000031737"/>
    </source>
</evidence>
<dbReference type="InterPro" id="IPR007717">
    <property type="entry name" value="NPL4_C"/>
</dbReference>
<dbReference type="OrthoDB" id="10251089at2759"/>
<dbReference type="InterPro" id="IPR037518">
    <property type="entry name" value="MPN"/>
</dbReference>
<sequence length="393" mass="45186">MSKASELDKLRRERAARYRQLSEAEKPRVEPCPHCHELPYKKEVCPETGIFHHRERHTIVGGAVVQSNILRSSELMEAIDRSRVRWVESRTQLVRADAVSLNLFQSFVRQLDWSLQRYGILYGKYDANLMTIEVHAVYEPEQHGDAYTFHCLPDKRLRNVDRIAELLGLRRVGAVCTHPPRDVEQIVLSSREMLLCAREQSRFGDECVLLTMSPSLTTGRIECQAWQTSPQAVHFYRLGVLREKSDDTADLESAMYVYSNIPLEVAQQDTDEKGHPRVVTRAPSHDIDTRWFTSYVAVQQFESPVVRNLFLRVSRPGMEPPTMANLRNYMDDPKRRNAPLLEKLADFHVLIFLAESVFSLADDMPVIIGAITKHRPESDAVHYGDLLKSYMNP</sequence>
<evidence type="ECO:0000259" key="2">
    <source>
        <dbReference type="PROSITE" id="PS50249"/>
    </source>
</evidence>
<accession>A0A061J2U9</accession>
<organism evidence="3 4">
    <name type="scientific">Trypanosoma rangeli SC58</name>
    <dbReference type="NCBI Taxonomy" id="429131"/>
    <lineage>
        <taxon>Eukaryota</taxon>
        <taxon>Discoba</taxon>
        <taxon>Euglenozoa</taxon>
        <taxon>Kinetoplastea</taxon>
        <taxon>Metakinetoplastina</taxon>
        <taxon>Trypanosomatida</taxon>
        <taxon>Trypanosomatidae</taxon>
        <taxon>Trypanosoma</taxon>
        <taxon>Herpetosoma</taxon>
    </lineage>
</organism>
<keyword evidence="4" id="KW-1185">Reference proteome</keyword>
<comment type="caution">
    <text evidence="3">The sequence shown here is derived from an EMBL/GenBank/DDBJ whole genome shotgun (WGS) entry which is preliminary data.</text>
</comment>
<evidence type="ECO:0000256" key="1">
    <source>
        <dbReference type="ARBA" id="ARBA00011025"/>
    </source>
</evidence>
<dbReference type="Pfam" id="PF05021">
    <property type="entry name" value="NPL4"/>
    <property type="match status" value="1"/>
</dbReference>
<comment type="similarity">
    <text evidence="1">Belongs to the NPL4 family.</text>
</comment>
<dbReference type="Gene3D" id="3.40.140.10">
    <property type="entry name" value="Cytidine Deaminase, domain 2"/>
    <property type="match status" value="1"/>
</dbReference>
<proteinExistence type="inferred from homology"/>
<dbReference type="GO" id="GO:0006511">
    <property type="term" value="P:ubiquitin-dependent protein catabolic process"/>
    <property type="evidence" value="ECO:0007669"/>
    <property type="project" value="InterPro"/>
</dbReference>
<dbReference type="GO" id="GO:0031625">
    <property type="term" value="F:ubiquitin protein ligase binding"/>
    <property type="evidence" value="ECO:0007669"/>
    <property type="project" value="TreeGrafter"/>
</dbReference>
<evidence type="ECO:0000313" key="3">
    <source>
        <dbReference type="EMBL" id="ESL08456.1"/>
    </source>
</evidence>
<name>A0A061J2U9_TRYRA</name>
<dbReference type="PROSITE" id="PS50249">
    <property type="entry name" value="MPN"/>
    <property type="match status" value="1"/>
</dbReference>
<dbReference type="GO" id="GO:0043130">
    <property type="term" value="F:ubiquitin binding"/>
    <property type="evidence" value="ECO:0007669"/>
    <property type="project" value="TreeGrafter"/>
</dbReference>
<dbReference type="InterPro" id="IPR016563">
    <property type="entry name" value="Npl4"/>
</dbReference>
<dbReference type="AlphaFoldDB" id="A0A061J2U9"/>
<dbReference type="PANTHER" id="PTHR12710:SF0">
    <property type="entry name" value="NUCLEAR PROTEIN LOCALIZATION PROTEIN 4 HOMOLOG"/>
    <property type="match status" value="1"/>
</dbReference>
<gene>
    <name evidence="3" type="ORF">TRSC58_03841</name>
</gene>
<dbReference type="GO" id="GO:0005634">
    <property type="term" value="C:nucleus"/>
    <property type="evidence" value="ECO:0007669"/>
    <property type="project" value="TreeGrafter"/>
</dbReference>
<dbReference type="PANTHER" id="PTHR12710">
    <property type="entry name" value="NUCLEAR PROTEIN LOCALIZATION 4"/>
    <property type="match status" value="1"/>
</dbReference>
<protein>
    <recommendedName>
        <fullName evidence="2">MPN domain-containing protein</fullName>
    </recommendedName>
</protein>
<dbReference type="VEuPathDB" id="TriTrypDB:TRSC58_03841"/>
<reference evidence="3 4" key="1">
    <citation type="submission" date="2013-07" db="EMBL/GenBank/DDBJ databases">
        <authorList>
            <person name="Stoco P.H."/>
            <person name="Wagner G."/>
            <person name="Gerber A."/>
            <person name="Zaha A."/>
            <person name="Thompson C."/>
            <person name="Bartholomeu D.C."/>
            <person name="Luckemeyer D.D."/>
            <person name="Bahia D."/>
            <person name="Loreto E."/>
            <person name="Prestes E.B."/>
            <person name="Lima F.M."/>
            <person name="Rodrigues-Luiz G."/>
            <person name="Vallejo G.A."/>
            <person name="Filho J.F."/>
            <person name="Monteiro K.M."/>
            <person name="Tyler K.M."/>
            <person name="de Almeida L.G."/>
            <person name="Ortiz M.F."/>
            <person name="Siervo M.A."/>
            <person name="de Moraes M.H."/>
            <person name="Cunha O.L."/>
            <person name="Mendonca-Neto R."/>
            <person name="Silva R."/>
            <person name="Teixeira S.M."/>
            <person name="Murta S.M."/>
            <person name="Sincero T.C."/>
            <person name="Mendes T.A."/>
            <person name="Urmenyi T.P."/>
            <person name="Silva V.G."/>
            <person name="da Rocha W.D."/>
            <person name="Andersson B."/>
            <person name="Romanha A.J."/>
            <person name="Steindel M."/>
            <person name="de Vasconcelos A.T."/>
            <person name="Grisard E.C."/>
        </authorList>
    </citation>
    <scope>NUCLEOTIDE SEQUENCE [LARGE SCALE GENOMIC DNA]</scope>
    <source>
        <strain evidence="3 4">SC58</strain>
    </source>
</reference>
<dbReference type="EMBL" id="AUPL01003841">
    <property type="protein sequence ID" value="ESL08456.1"/>
    <property type="molecule type" value="Genomic_DNA"/>
</dbReference>
<dbReference type="Proteomes" id="UP000031737">
    <property type="component" value="Unassembled WGS sequence"/>
</dbReference>